<dbReference type="InterPro" id="IPR017900">
    <property type="entry name" value="4Fe4S_Fe_S_CS"/>
</dbReference>
<dbReference type="InterPro" id="IPR004155">
    <property type="entry name" value="PBS_lyase_HEAT"/>
</dbReference>
<keyword evidence="8" id="KW-0411">Iron-sulfur</keyword>
<dbReference type="GO" id="GO:0051539">
    <property type="term" value="F:4 iron, 4 sulfur cluster binding"/>
    <property type="evidence" value="ECO:0007669"/>
    <property type="project" value="UniProtKB-KW"/>
</dbReference>
<organism evidence="10 11">
    <name type="scientific">Pelolinea submarina</name>
    <dbReference type="NCBI Taxonomy" id="913107"/>
    <lineage>
        <taxon>Bacteria</taxon>
        <taxon>Bacillati</taxon>
        <taxon>Chloroflexota</taxon>
        <taxon>Anaerolineae</taxon>
        <taxon>Anaerolineales</taxon>
        <taxon>Anaerolineaceae</taxon>
        <taxon>Pelolinea</taxon>
    </lineage>
</organism>
<dbReference type="InterPro" id="IPR004453">
    <property type="entry name" value="QueG"/>
</dbReference>
<protein>
    <submittedName>
        <fullName evidence="10">Epoxyqueuosine reductase</fullName>
    </submittedName>
</protein>
<feature type="domain" description="4Fe-4S ferredoxin-type" evidence="9">
    <location>
        <begin position="186"/>
        <end position="215"/>
    </location>
</feature>
<dbReference type="PROSITE" id="PS51379">
    <property type="entry name" value="4FE4S_FER_2"/>
    <property type="match status" value="1"/>
</dbReference>
<dbReference type="Pfam" id="PF13646">
    <property type="entry name" value="HEAT_2"/>
    <property type="match status" value="1"/>
</dbReference>
<dbReference type="SUPFAM" id="SSF46548">
    <property type="entry name" value="alpha-helical ferredoxin"/>
    <property type="match status" value="1"/>
</dbReference>
<sequence length="384" mass="43106">MQTVSTINNKIKAEANRLGFSFLQITRPIQPPHYEAYLHWLADSHTGEMKYLSSERTRQSRQTPAGLLDNAQSILTFGVRYAPLTQSLPSEEDTQNPVGLVASYALHADYHDALKQAAHRLMDFIVRETGKNIQYRVFVDSSALLEKDTAFMAGAGWIGKNSLIITPETGSFQVLGCILTDLELISDKPFSKDLCGSCQKCQDSCPTGCITDNHNLRADECIAYLTIEYKGVIPRHLRSRMGLWVFGCDICQNVCPWNHKPQTQPFQVSPLLPQVMEPGIDLLAEIKLDEDSFRKKYAGSPILRATHTGFQRNLIIAMGNSGSQACLPALKKILRESPAWLLRLHAAWAISSLRSPDMRQILEKALSMEDDERVRDELRCCLNQ</sequence>
<dbReference type="Proteomes" id="UP000256388">
    <property type="component" value="Unassembled WGS sequence"/>
</dbReference>
<comment type="caution">
    <text evidence="10">The sequence shown here is derived from an EMBL/GenBank/DDBJ whole genome shotgun (WGS) entry which is preliminary data.</text>
</comment>
<dbReference type="PROSITE" id="PS00198">
    <property type="entry name" value="4FE4S_FER_1"/>
    <property type="match status" value="1"/>
</dbReference>
<evidence type="ECO:0000313" key="10">
    <source>
        <dbReference type="EMBL" id="REG11101.1"/>
    </source>
</evidence>
<evidence type="ECO:0000256" key="6">
    <source>
        <dbReference type="ARBA" id="ARBA00023002"/>
    </source>
</evidence>
<dbReference type="NCBIfam" id="TIGR00276">
    <property type="entry name" value="tRNA epoxyqueuosine(34) reductase QueG"/>
    <property type="match status" value="1"/>
</dbReference>
<name>A0A347ZSP5_9CHLR</name>
<keyword evidence="11" id="KW-1185">Reference proteome</keyword>
<evidence type="ECO:0000256" key="2">
    <source>
        <dbReference type="ARBA" id="ARBA00022490"/>
    </source>
</evidence>
<evidence type="ECO:0000256" key="3">
    <source>
        <dbReference type="ARBA" id="ARBA00022694"/>
    </source>
</evidence>
<accession>A0A347ZSP5</accession>
<evidence type="ECO:0000256" key="1">
    <source>
        <dbReference type="ARBA" id="ARBA00022485"/>
    </source>
</evidence>
<proteinExistence type="predicted"/>
<dbReference type="PANTHER" id="PTHR30002:SF4">
    <property type="entry name" value="EPOXYQUEUOSINE REDUCTASE"/>
    <property type="match status" value="1"/>
</dbReference>
<keyword evidence="4" id="KW-0479">Metal-binding</keyword>
<keyword evidence="3" id="KW-0819">tRNA processing</keyword>
<evidence type="ECO:0000256" key="5">
    <source>
        <dbReference type="ARBA" id="ARBA00022785"/>
    </source>
</evidence>
<dbReference type="GO" id="GO:0008616">
    <property type="term" value="P:tRNA queuosine(34) biosynthetic process"/>
    <property type="evidence" value="ECO:0007669"/>
    <property type="project" value="UniProtKB-KW"/>
</dbReference>
<keyword evidence="5" id="KW-0671">Queuosine biosynthesis</keyword>
<dbReference type="SUPFAM" id="SSF48371">
    <property type="entry name" value="ARM repeat"/>
    <property type="match status" value="1"/>
</dbReference>
<keyword evidence="7" id="KW-0408">Iron</keyword>
<dbReference type="PANTHER" id="PTHR30002">
    <property type="entry name" value="EPOXYQUEUOSINE REDUCTASE"/>
    <property type="match status" value="1"/>
</dbReference>
<keyword evidence="2" id="KW-0963">Cytoplasm</keyword>
<evidence type="ECO:0000256" key="4">
    <source>
        <dbReference type="ARBA" id="ARBA00022723"/>
    </source>
</evidence>
<dbReference type="GO" id="GO:0052693">
    <property type="term" value="F:epoxyqueuosine reductase activity"/>
    <property type="evidence" value="ECO:0007669"/>
    <property type="project" value="TreeGrafter"/>
</dbReference>
<evidence type="ECO:0000256" key="8">
    <source>
        <dbReference type="ARBA" id="ARBA00023014"/>
    </source>
</evidence>
<reference evidence="10 11" key="1">
    <citation type="submission" date="2018-08" db="EMBL/GenBank/DDBJ databases">
        <title>Genomic Encyclopedia of Type Strains, Phase IV (KMG-IV): sequencing the most valuable type-strain genomes for metagenomic binning, comparative biology and taxonomic classification.</title>
        <authorList>
            <person name="Goeker M."/>
        </authorList>
    </citation>
    <scope>NUCLEOTIDE SEQUENCE [LARGE SCALE GENOMIC DNA]</scope>
    <source>
        <strain evidence="10 11">DSM 23923</strain>
    </source>
</reference>
<dbReference type="GO" id="GO:0046872">
    <property type="term" value="F:metal ion binding"/>
    <property type="evidence" value="ECO:0007669"/>
    <property type="project" value="UniProtKB-KW"/>
</dbReference>
<dbReference type="InterPro" id="IPR017896">
    <property type="entry name" value="4Fe4S_Fe-S-bd"/>
</dbReference>
<dbReference type="Pfam" id="PF08331">
    <property type="entry name" value="QueG_DUF1730"/>
    <property type="match status" value="1"/>
</dbReference>
<keyword evidence="1" id="KW-0004">4Fe-4S</keyword>
<dbReference type="InterPro" id="IPR011989">
    <property type="entry name" value="ARM-like"/>
</dbReference>
<dbReference type="InterPro" id="IPR013542">
    <property type="entry name" value="QueG_DUF1730"/>
</dbReference>
<evidence type="ECO:0000313" key="11">
    <source>
        <dbReference type="Proteomes" id="UP000256388"/>
    </source>
</evidence>
<evidence type="ECO:0000256" key="7">
    <source>
        <dbReference type="ARBA" id="ARBA00023004"/>
    </source>
</evidence>
<dbReference type="Gene3D" id="3.30.70.20">
    <property type="match status" value="1"/>
</dbReference>
<gene>
    <name evidence="10" type="ORF">DFR64_0974</name>
</gene>
<keyword evidence="6" id="KW-0560">Oxidoreductase</keyword>
<dbReference type="InterPro" id="IPR016024">
    <property type="entry name" value="ARM-type_fold"/>
</dbReference>
<dbReference type="SMART" id="SM00567">
    <property type="entry name" value="EZ_HEAT"/>
    <property type="match status" value="2"/>
</dbReference>
<dbReference type="AlphaFoldDB" id="A0A347ZSP5"/>
<dbReference type="Pfam" id="PF13484">
    <property type="entry name" value="Fer4_16"/>
    <property type="match status" value="1"/>
</dbReference>
<dbReference type="Gene3D" id="1.25.10.10">
    <property type="entry name" value="Leucine-rich Repeat Variant"/>
    <property type="match status" value="1"/>
</dbReference>
<evidence type="ECO:0000259" key="9">
    <source>
        <dbReference type="PROSITE" id="PS51379"/>
    </source>
</evidence>
<dbReference type="EMBL" id="QUMS01000001">
    <property type="protein sequence ID" value="REG11101.1"/>
    <property type="molecule type" value="Genomic_DNA"/>
</dbReference>